<reference evidence="2" key="1">
    <citation type="submission" date="2016-11" db="EMBL/GenBank/DDBJ databases">
        <title>The genome sequence of Colletotrichum cuscutae.</title>
        <authorList>
            <person name="Baroncelli R."/>
        </authorList>
    </citation>
    <scope>NUCLEOTIDE SEQUENCE</scope>
    <source>
        <strain evidence="2">IMI 304802</strain>
    </source>
</reference>
<accession>A0AAI9YE09</accession>
<evidence type="ECO:0000313" key="3">
    <source>
        <dbReference type="Proteomes" id="UP001239213"/>
    </source>
</evidence>
<feature type="region of interest" description="Disordered" evidence="1">
    <location>
        <begin position="1"/>
        <end position="20"/>
    </location>
</feature>
<dbReference type="Proteomes" id="UP001239213">
    <property type="component" value="Unassembled WGS sequence"/>
</dbReference>
<dbReference type="EMBL" id="MPDP01000001">
    <property type="protein sequence ID" value="KAK1499520.1"/>
    <property type="molecule type" value="Genomic_DNA"/>
</dbReference>
<sequence>MEARHTEHLGNLSSPKGPWGVPRLALADTVTVHWSRTHRDSSKSRRPAQPQDVLDAVFPANWVKFDYQATASNLDLSRAVEGVSEGEGEPEGASNIPPVADGRRYIHLLKFFPSNLSATTSLPPPWP</sequence>
<protein>
    <submittedName>
        <fullName evidence="2">Uncharacterized protein</fullName>
    </submittedName>
</protein>
<gene>
    <name evidence="2" type="ORF">CCUS01_00245</name>
</gene>
<evidence type="ECO:0000313" key="2">
    <source>
        <dbReference type="EMBL" id="KAK1499520.1"/>
    </source>
</evidence>
<dbReference type="AlphaFoldDB" id="A0AAI9YE09"/>
<name>A0AAI9YE09_9PEZI</name>
<proteinExistence type="predicted"/>
<comment type="caution">
    <text evidence="2">The sequence shown here is derived from an EMBL/GenBank/DDBJ whole genome shotgun (WGS) entry which is preliminary data.</text>
</comment>
<organism evidence="2 3">
    <name type="scientific">Colletotrichum cuscutae</name>
    <dbReference type="NCBI Taxonomy" id="1209917"/>
    <lineage>
        <taxon>Eukaryota</taxon>
        <taxon>Fungi</taxon>
        <taxon>Dikarya</taxon>
        <taxon>Ascomycota</taxon>
        <taxon>Pezizomycotina</taxon>
        <taxon>Sordariomycetes</taxon>
        <taxon>Hypocreomycetidae</taxon>
        <taxon>Glomerellales</taxon>
        <taxon>Glomerellaceae</taxon>
        <taxon>Colletotrichum</taxon>
        <taxon>Colletotrichum acutatum species complex</taxon>
    </lineage>
</organism>
<keyword evidence="3" id="KW-1185">Reference proteome</keyword>
<evidence type="ECO:0000256" key="1">
    <source>
        <dbReference type="SAM" id="MobiDB-lite"/>
    </source>
</evidence>